<feature type="transmembrane region" description="Helical" evidence="2">
    <location>
        <begin position="49"/>
        <end position="76"/>
    </location>
</feature>
<name>A0AAJ7J734_9HYME</name>
<dbReference type="RefSeq" id="XP_017885643.1">
    <property type="nucleotide sequence ID" value="XM_018030154.2"/>
</dbReference>
<reference evidence="4" key="1">
    <citation type="submission" date="2025-08" db="UniProtKB">
        <authorList>
            <consortium name="RefSeq"/>
        </authorList>
    </citation>
    <scope>IDENTIFICATION</scope>
    <source>
        <tissue evidence="4">Whole body</tissue>
    </source>
</reference>
<evidence type="ECO:0000256" key="1">
    <source>
        <dbReference type="SAM" id="MobiDB-lite"/>
    </source>
</evidence>
<proteinExistence type="predicted"/>
<keyword evidence="2" id="KW-1133">Transmembrane helix</keyword>
<dbReference type="AlphaFoldDB" id="A0AAJ7J734"/>
<evidence type="ECO:0000256" key="2">
    <source>
        <dbReference type="SAM" id="Phobius"/>
    </source>
</evidence>
<accession>A0AAJ7J734</accession>
<keyword evidence="2" id="KW-0812">Transmembrane</keyword>
<feature type="region of interest" description="Disordered" evidence="1">
    <location>
        <begin position="214"/>
        <end position="234"/>
    </location>
</feature>
<keyword evidence="2" id="KW-0472">Membrane</keyword>
<sequence>MPDSGAVYQPTTVGYMYDSGGEGIGGGGTTFRSGFWRVISRHKLNSRKWLELLLSSAAICFFVAGFTTMLVSLVFVSEDPRENKVEVNGSPTSPSTDIEEHSEDDASNSIACGASMMLLGVLSGCAWAWLRFFRRGKSPRGGMVGSSGQMLGGLNPSTDLLVGSTSQYGPVLTELPSQLKSMKHHQQQQQVDTPHVIPLSDHEEETRTLMQEAATPNHTVNASGPNTIANQLPG</sequence>
<organism evidence="3 4">
    <name type="scientific">Ceratina calcarata</name>
    <dbReference type="NCBI Taxonomy" id="156304"/>
    <lineage>
        <taxon>Eukaryota</taxon>
        <taxon>Metazoa</taxon>
        <taxon>Ecdysozoa</taxon>
        <taxon>Arthropoda</taxon>
        <taxon>Hexapoda</taxon>
        <taxon>Insecta</taxon>
        <taxon>Pterygota</taxon>
        <taxon>Neoptera</taxon>
        <taxon>Endopterygota</taxon>
        <taxon>Hymenoptera</taxon>
        <taxon>Apocrita</taxon>
        <taxon>Aculeata</taxon>
        <taxon>Apoidea</taxon>
        <taxon>Anthophila</taxon>
        <taxon>Apidae</taxon>
        <taxon>Ceratina</taxon>
        <taxon>Zadontomerus</taxon>
    </lineage>
</organism>
<feature type="transmembrane region" description="Helical" evidence="2">
    <location>
        <begin position="108"/>
        <end position="130"/>
    </location>
</feature>
<dbReference type="Proteomes" id="UP000694925">
    <property type="component" value="Unplaced"/>
</dbReference>
<protein>
    <submittedName>
        <fullName evidence="4">Uncharacterized protein LOC108628325 isoform X1</fullName>
    </submittedName>
</protein>
<evidence type="ECO:0000313" key="4">
    <source>
        <dbReference type="RefSeq" id="XP_017885643.1"/>
    </source>
</evidence>
<evidence type="ECO:0000313" key="3">
    <source>
        <dbReference type="Proteomes" id="UP000694925"/>
    </source>
</evidence>
<keyword evidence="3" id="KW-1185">Reference proteome</keyword>
<dbReference type="GeneID" id="108628325"/>
<dbReference type="KEGG" id="ccal:108628325"/>
<feature type="region of interest" description="Disordered" evidence="1">
    <location>
        <begin position="83"/>
        <end position="106"/>
    </location>
</feature>
<gene>
    <name evidence="4" type="primary">LOC108628325</name>
</gene>